<dbReference type="RefSeq" id="XP_009226732.1">
    <property type="nucleotide sequence ID" value="XM_009228468.1"/>
</dbReference>
<proteinExistence type="predicted"/>
<reference evidence="3" key="1">
    <citation type="submission" date="2010-07" db="EMBL/GenBank/DDBJ databases">
        <title>The genome sequence of Gaeumannomyces graminis var. tritici strain R3-111a-1.</title>
        <authorList>
            <consortium name="The Broad Institute Genome Sequencing Platform"/>
            <person name="Ma L.-J."/>
            <person name="Dead R."/>
            <person name="Young S."/>
            <person name="Zeng Q."/>
            <person name="Koehrsen M."/>
            <person name="Alvarado L."/>
            <person name="Berlin A."/>
            <person name="Chapman S.B."/>
            <person name="Chen Z."/>
            <person name="Freedman E."/>
            <person name="Gellesch M."/>
            <person name="Goldberg J."/>
            <person name="Griggs A."/>
            <person name="Gujja S."/>
            <person name="Heilman E.R."/>
            <person name="Heiman D."/>
            <person name="Hepburn T."/>
            <person name="Howarth C."/>
            <person name="Jen D."/>
            <person name="Larson L."/>
            <person name="Mehta T."/>
            <person name="Neiman D."/>
            <person name="Pearson M."/>
            <person name="Roberts A."/>
            <person name="Saif S."/>
            <person name="Shea T."/>
            <person name="Shenoy N."/>
            <person name="Sisk P."/>
            <person name="Stolte C."/>
            <person name="Sykes S."/>
            <person name="Walk T."/>
            <person name="White J."/>
            <person name="Yandava C."/>
            <person name="Haas B."/>
            <person name="Nusbaum C."/>
            <person name="Birren B."/>
        </authorList>
    </citation>
    <scope>NUCLEOTIDE SEQUENCE [LARGE SCALE GENOMIC DNA]</scope>
    <source>
        <strain evidence="3">R3-111a-1</strain>
    </source>
</reference>
<dbReference type="STRING" id="644352.J3PAR9"/>
<reference evidence="2" key="5">
    <citation type="submission" date="2018-04" db="UniProtKB">
        <authorList>
            <consortium name="EnsemblFungi"/>
        </authorList>
    </citation>
    <scope>IDENTIFICATION</scope>
    <source>
        <strain evidence="2">R3-111a-1</strain>
    </source>
</reference>
<reference evidence="2" key="4">
    <citation type="journal article" date="2015" name="G3 (Bethesda)">
        <title>Genome sequences of three phytopathogenic species of the Magnaporthaceae family of fungi.</title>
        <authorList>
            <person name="Okagaki L.H."/>
            <person name="Nunes C.C."/>
            <person name="Sailsbery J."/>
            <person name="Clay B."/>
            <person name="Brown D."/>
            <person name="John T."/>
            <person name="Oh Y."/>
            <person name="Young N."/>
            <person name="Fitzgerald M."/>
            <person name="Haas B.J."/>
            <person name="Zeng Q."/>
            <person name="Young S."/>
            <person name="Adiconis X."/>
            <person name="Fan L."/>
            <person name="Levin J.Z."/>
            <person name="Mitchell T.K."/>
            <person name="Okubara P.A."/>
            <person name="Farman M.L."/>
            <person name="Kohn L.M."/>
            <person name="Birren B."/>
            <person name="Ma L.-J."/>
            <person name="Dean R.A."/>
        </authorList>
    </citation>
    <scope>NUCLEOTIDE SEQUENCE</scope>
    <source>
        <strain evidence="2">R3-111a-1</strain>
    </source>
</reference>
<sequence length="205" mass="22063">MDRLPGIVPEVIDTEVLVVSILLHDMGLANTSIVLDDTRFEVDGVDIALIVLHTTPSIMVHKRPQGGAGGRGHHRRLLRHPTCRQGPPPSPVCFWGWAGTSRLRARPAAGLQGHVSWSGAAPSAGRRRWRGTMGWANSASRFGSPATAPGREVFAAELWVWRHGLAALMMGLESLKSQDGMAAGGAWDKSRARFGLAYGIVDGYT</sequence>
<keyword evidence="3" id="KW-1185">Reference proteome</keyword>
<name>J3PAR9_GAET3</name>
<protein>
    <submittedName>
        <fullName evidence="1 2">Uncharacterized protein</fullName>
    </submittedName>
</protein>
<evidence type="ECO:0000313" key="3">
    <source>
        <dbReference type="Proteomes" id="UP000006039"/>
    </source>
</evidence>
<organism evidence="1">
    <name type="scientific">Gaeumannomyces tritici (strain R3-111a-1)</name>
    <name type="common">Wheat and barley take-all root rot fungus</name>
    <name type="synonym">Gaeumannomyces graminis var. tritici</name>
    <dbReference type="NCBI Taxonomy" id="644352"/>
    <lineage>
        <taxon>Eukaryota</taxon>
        <taxon>Fungi</taxon>
        <taxon>Dikarya</taxon>
        <taxon>Ascomycota</taxon>
        <taxon>Pezizomycotina</taxon>
        <taxon>Sordariomycetes</taxon>
        <taxon>Sordariomycetidae</taxon>
        <taxon>Magnaporthales</taxon>
        <taxon>Magnaporthaceae</taxon>
        <taxon>Gaeumannomyces</taxon>
    </lineage>
</organism>
<dbReference type="EnsemblFungi" id="EJT71335">
    <property type="protein sequence ID" value="EJT71335"/>
    <property type="gene ID" value="GGTG_10594"/>
</dbReference>
<accession>J3PAR9</accession>
<dbReference type="EMBL" id="GL385400">
    <property type="protein sequence ID" value="EJT71335.1"/>
    <property type="molecule type" value="Genomic_DNA"/>
</dbReference>
<reference evidence="1" key="3">
    <citation type="submission" date="2010-09" db="EMBL/GenBank/DDBJ databases">
        <title>Annotation of Gaeumannomyces graminis var. tritici R3-111a-1.</title>
        <authorList>
            <consortium name="The Broad Institute Genome Sequencing Platform"/>
            <person name="Ma L.-J."/>
            <person name="Dead R."/>
            <person name="Young S.K."/>
            <person name="Zeng Q."/>
            <person name="Gargeya S."/>
            <person name="Fitzgerald M."/>
            <person name="Haas B."/>
            <person name="Abouelleil A."/>
            <person name="Alvarado L."/>
            <person name="Arachchi H.M."/>
            <person name="Berlin A."/>
            <person name="Brown A."/>
            <person name="Chapman S.B."/>
            <person name="Chen Z."/>
            <person name="Dunbar C."/>
            <person name="Freedman E."/>
            <person name="Gearin G."/>
            <person name="Gellesch M."/>
            <person name="Goldberg J."/>
            <person name="Griggs A."/>
            <person name="Gujja S."/>
            <person name="Heiman D."/>
            <person name="Howarth C."/>
            <person name="Larson L."/>
            <person name="Lui A."/>
            <person name="MacDonald P.J.P."/>
            <person name="Mehta T."/>
            <person name="Montmayeur A."/>
            <person name="Murphy C."/>
            <person name="Neiman D."/>
            <person name="Pearson M."/>
            <person name="Priest M."/>
            <person name="Roberts A."/>
            <person name="Saif S."/>
            <person name="Shea T."/>
            <person name="Shenoy N."/>
            <person name="Sisk P."/>
            <person name="Stolte C."/>
            <person name="Sykes S."/>
            <person name="Yandava C."/>
            <person name="Wortman J."/>
            <person name="Nusbaum C."/>
            <person name="Birren B."/>
        </authorList>
    </citation>
    <scope>NUCLEOTIDE SEQUENCE</scope>
    <source>
        <strain evidence="1">R3-111a-1</strain>
    </source>
</reference>
<dbReference type="HOGENOM" id="CLU_1337588_0_0_1"/>
<dbReference type="GeneID" id="20351052"/>
<dbReference type="Proteomes" id="UP000006039">
    <property type="component" value="Unassembled WGS sequence"/>
</dbReference>
<dbReference type="OrthoDB" id="2378324at2759"/>
<dbReference type="AlphaFoldDB" id="J3PAR9"/>
<dbReference type="eggNOG" id="ENOG502RMFK">
    <property type="taxonomic scope" value="Eukaryota"/>
</dbReference>
<evidence type="ECO:0000313" key="1">
    <source>
        <dbReference type="EMBL" id="EJT71335.1"/>
    </source>
</evidence>
<reference evidence="1" key="2">
    <citation type="submission" date="2010-07" db="EMBL/GenBank/DDBJ databases">
        <authorList>
            <consortium name="The Broad Institute Genome Sequencing Platform"/>
            <consortium name="Broad Institute Genome Sequencing Center for Infectious Disease"/>
            <person name="Ma L.-J."/>
            <person name="Dead R."/>
            <person name="Young S."/>
            <person name="Zeng Q."/>
            <person name="Koehrsen M."/>
            <person name="Alvarado L."/>
            <person name="Berlin A."/>
            <person name="Chapman S.B."/>
            <person name="Chen Z."/>
            <person name="Freedman E."/>
            <person name="Gellesch M."/>
            <person name="Goldberg J."/>
            <person name="Griggs A."/>
            <person name="Gujja S."/>
            <person name="Heilman E.R."/>
            <person name="Heiman D."/>
            <person name="Hepburn T."/>
            <person name="Howarth C."/>
            <person name="Jen D."/>
            <person name="Larson L."/>
            <person name="Mehta T."/>
            <person name="Neiman D."/>
            <person name="Pearson M."/>
            <person name="Roberts A."/>
            <person name="Saif S."/>
            <person name="Shea T."/>
            <person name="Shenoy N."/>
            <person name="Sisk P."/>
            <person name="Stolte C."/>
            <person name="Sykes S."/>
            <person name="Walk T."/>
            <person name="White J."/>
            <person name="Yandava C."/>
            <person name="Haas B."/>
            <person name="Nusbaum C."/>
            <person name="Birren B."/>
        </authorList>
    </citation>
    <scope>NUCLEOTIDE SEQUENCE</scope>
    <source>
        <strain evidence="1">R3-111a-1</strain>
    </source>
</reference>
<dbReference type="VEuPathDB" id="FungiDB:GGTG_10594"/>
<gene>
    <name evidence="2" type="primary">20351052</name>
    <name evidence="1" type="ORF">GGTG_10594</name>
</gene>
<evidence type="ECO:0000313" key="2">
    <source>
        <dbReference type="EnsemblFungi" id="EJT71335"/>
    </source>
</evidence>